<feature type="region of interest" description="Disordered" evidence="15">
    <location>
        <begin position="765"/>
        <end position="802"/>
    </location>
</feature>
<dbReference type="InterPro" id="IPR041569">
    <property type="entry name" value="AAA_lid_3"/>
</dbReference>
<dbReference type="InterPro" id="IPR003959">
    <property type="entry name" value="ATPase_AAA_core"/>
</dbReference>
<evidence type="ECO:0000256" key="9">
    <source>
        <dbReference type="ARBA" id="ARBA00022801"/>
    </source>
</evidence>
<evidence type="ECO:0000313" key="18">
    <source>
        <dbReference type="Proteomes" id="UP000355283"/>
    </source>
</evidence>
<dbReference type="InterPro" id="IPR000642">
    <property type="entry name" value="Peptidase_M41"/>
</dbReference>
<dbReference type="GO" id="GO:0046872">
    <property type="term" value="F:metal ion binding"/>
    <property type="evidence" value="ECO:0007669"/>
    <property type="project" value="UniProtKB-KW"/>
</dbReference>
<dbReference type="InterPro" id="IPR003960">
    <property type="entry name" value="ATPase_AAA_CS"/>
</dbReference>
<feature type="region of interest" description="Disordered" evidence="15">
    <location>
        <begin position="89"/>
        <end position="110"/>
    </location>
</feature>
<evidence type="ECO:0000256" key="14">
    <source>
        <dbReference type="ARBA" id="ARBA00023136"/>
    </source>
</evidence>
<dbReference type="Gene3D" id="3.40.50.300">
    <property type="entry name" value="P-loop containing nucleotide triphosphate hydrolases"/>
    <property type="match status" value="1"/>
</dbReference>
<gene>
    <name evidence="17" type="ORF">NSK_003064</name>
</gene>
<name>A0A4D9D7V2_9STRA</name>
<dbReference type="GO" id="GO:0005524">
    <property type="term" value="F:ATP binding"/>
    <property type="evidence" value="ECO:0007669"/>
    <property type="project" value="UniProtKB-KW"/>
</dbReference>
<dbReference type="EMBL" id="SDOX01000011">
    <property type="protein sequence ID" value="TFJ85555.1"/>
    <property type="molecule type" value="Genomic_DNA"/>
</dbReference>
<dbReference type="GO" id="GO:0005739">
    <property type="term" value="C:mitochondrion"/>
    <property type="evidence" value="ECO:0007669"/>
    <property type="project" value="UniProtKB-SubCell"/>
</dbReference>
<evidence type="ECO:0000256" key="12">
    <source>
        <dbReference type="ARBA" id="ARBA00023049"/>
    </source>
</evidence>
<dbReference type="AlphaFoldDB" id="A0A4D9D7V2"/>
<protein>
    <recommendedName>
        <fullName evidence="16">AAA+ ATPase domain-containing protein</fullName>
    </recommendedName>
</protein>
<feature type="domain" description="AAA+ ATPase" evidence="16">
    <location>
        <begin position="362"/>
        <end position="498"/>
    </location>
</feature>
<evidence type="ECO:0000313" key="17">
    <source>
        <dbReference type="EMBL" id="TFJ85555.1"/>
    </source>
</evidence>
<dbReference type="InterPro" id="IPR003593">
    <property type="entry name" value="AAA+_ATPase"/>
</dbReference>
<dbReference type="Pfam" id="PF01434">
    <property type="entry name" value="Peptidase_M41"/>
    <property type="match status" value="1"/>
</dbReference>
<keyword evidence="8" id="KW-0547">Nucleotide-binding</keyword>
<evidence type="ECO:0000256" key="4">
    <source>
        <dbReference type="ARBA" id="ARBA00010044"/>
    </source>
</evidence>
<dbReference type="PANTHER" id="PTHR23076:SF97">
    <property type="entry name" value="ATP-DEPENDENT ZINC METALLOPROTEASE YME1L1"/>
    <property type="match status" value="1"/>
</dbReference>
<evidence type="ECO:0000256" key="6">
    <source>
        <dbReference type="ARBA" id="ARBA00022670"/>
    </source>
</evidence>
<keyword evidence="13" id="KW-0496">Mitochondrion</keyword>
<dbReference type="GO" id="GO:0004222">
    <property type="term" value="F:metalloendopeptidase activity"/>
    <property type="evidence" value="ECO:0007669"/>
    <property type="project" value="InterPro"/>
</dbReference>
<keyword evidence="11" id="KW-0067">ATP-binding</keyword>
<sequence length="802" mass="86001">MTESSQFVLVPDLSGRSVHRAIFGLMLFPSTVTTVLNGRLQLQLWGLAWRRLPRHTRQCLEASPSFTSRPQERSFAAFAALPRLTSPHSRASLRSRSPASVVSSLPSSSLRSPFPGGAYGLTQRHPRRGIIFRFMEHQKLKSLEMEANQGAVDANKQYRFLKELGKSYPEAVITRYEGGRFAVNEGVTKEYLKALAKVGKLDSMPLRPLLQPMVAGGTEGGGRVAAGVEGGREALGAAAGVGGPATSVGAGSSMAPAASALGGYDPSQPLYVTMVEPGFKQQLWRTFRFTLFVFLVISGLSAMIDDKGISSKLMMSTNLHMAESSDKRFSDVMGVDEAKQELEEIVLYLKDPSRFTRLGGKLPKGLLLLGPPGTGKTLLARAIAGEAGVPFFYASGSEFEEMYVGVGARRVRDLFEAAKKRAPCIIFVDEIDAIGGARHLKDQQAMKMTLNQLLVELDGFEQNKGVIIIGATNFPQSLDEALLRPGRFDKHVQVPLPDILGRKQILELYVKKIPTDSDVNMDVLARGTPGMSGAELSNLINEAALKASIDGLKAINMATFEWAKDKIMMGSERRSAVISKETATVTAYHEGGHALVALKTGGADPVYKATIMPRGQALGMVTQLPDGDQTSMSKKQIMARLDVCMGGRVAEELIFGAENVTSGASSDIQQATRLARAMVTQWGMSEAVGLVFHAKDGGEQSPETRAAIDREVKAILDASHLRAKELLVKHKGDLDLLAKALLDHETLTGPEIVDLLAGKKLSKPKVAPRATMAPPSPAATPSPGSPAGATKPGILKGGRIGA</sequence>
<dbReference type="OrthoDB" id="1413014at2759"/>
<evidence type="ECO:0000256" key="1">
    <source>
        <dbReference type="ARBA" id="ARBA00001947"/>
    </source>
</evidence>
<comment type="cofactor">
    <cofactor evidence="1">
        <name>Zn(2+)</name>
        <dbReference type="ChEBI" id="CHEBI:29105"/>
    </cofactor>
</comment>
<dbReference type="InterPro" id="IPR027417">
    <property type="entry name" value="P-loop_NTPase"/>
</dbReference>
<dbReference type="SMART" id="SM00382">
    <property type="entry name" value="AAA"/>
    <property type="match status" value="1"/>
</dbReference>
<feature type="compositionally biased region" description="Pro residues" evidence="15">
    <location>
        <begin position="774"/>
        <end position="784"/>
    </location>
</feature>
<dbReference type="GO" id="GO:0004176">
    <property type="term" value="F:ATP-dependent peptidase activity"/>
    <property type="evidence" value="ECO:0007669"/>
    <property type="project" value="InterPro"/>
</dbReference>
<comment type="similarity">
    <text evidence="4">In the C-terminal section; belongs to the peptidase M41 family.</text>
</comment>
<keyword evidence="6" id="KW-0645">Protease</keyword>
<evidence type="ECO:0000256" key="7">
    <source>
        <dbReference type="ARBA" id="ARBA00022723"/>
    </source>
</evidence>
<evidence type="ECO:0000259" key="16">
    <source>
        <dbReference type="SMART" id="SM00382"/>
    </source>
</evidence>
<comment type="subcellular location">
    <subcellularLocation>
        <location evidence="3">Membrane</location>
    </subcellularLocation>
    <subcellularLocation>
        <location evidence="2">Mitochondrion</location>
    </subcellularLocation>
</comment>
<evidence type="ECO:0000256" key="11">
    <source>
        <dbReference type="ARBA" id="ARBA00022840"/>
    </source>
</evidence>
<comment type="caution">
    <text evidence="17">The sequence shown here is derived from an EMBL/GenBank/DDBJ whole genome shotgun (WGS) entry which is preliminary data.</text>
</comment>
<reference evidence="17 18" key="1">
    <citation type="submission" date="2019-01" db="EMBL/GenBank/DDBJ databases">
        <title>Nuclear Genome Assembly of the Microalgal Biofuel strain Nannochloropsis salina CCMP1776.</title>
        <authorList>
            <person name="Hovde B."/>
        </authorList>
    </citation>
    <scope>NUCLEOTIDE SEQUENCE [LARGE SCALE GENOMIC DNA]</scope>
    <source>
        <strain evidence="17 18">CCMP1776</strain>
    </source>
</reference>
<dbReference type="PANTHER" id="PTHR23076">
    <property type="entry name" value="METALLOPROTEASE M41 FTSH"/>
    <property type="match status" value="1"/>
</dbReference>
<dbReference type="FunFam" id="1.10.8.60:FF:000001">
    <property type="entry name" value="ATP-dependent zinc metalloprotease FtsH"/>
    <property type="match status" value="1"/>
</dbReference>
<dbReference type="Pfam" id="PF17862">
    <property type="entry name" value="AAA_lid_3"/>
    <property type="match status" value="1"/>
</dbReference>
<dbReference type="GO" id="GO:0016887">
    <property type="term" value="F:ATP hydrolysis activity"/>
    <property type="evidence" value="ECO:0007669"/>
    <property type="project" value="InterPro"/>
</dbReference>
<evidence type="ECO:0000256" key="5">
    <source>
        <dbReference type="ARBA" id="ARBA00010550"/>
    </source>
</evidence>
<evidence type="ECO:0000256" key="10">
    <source>
        <dbReference type="ARBA" id="ARBA00022833"/>
    </source>
</evidence>
<dbReference type="InterPro" id="IPR048438">
    <property type="entry name" value="Yme1-like_N"/>
</dbReference>
<keyword evidence="9" id="KW-0378">Hydrolase</keyword>
<dbReference type="FunFam" id="1.20.58.760:FF:000002">
    <property type="entry name" value="ATP-dependent zinc metalloprotease FtsH"/>
    <property type="match status" value="1"/>
</dbReference>
<dbReference type="PROSITE" id="PS00674">
    <property type="entry name" value="AAA"/>
    <property type="match status" value="1"/>
</dbReference>
<dbReference type="InterPro" id="IPR005936">
    <property type="entry name" value="FtsH"/>
</dbReference>
<dbReference type="Proteomes" id="UP000355283">
    <property type="component" value="Unassembled WGS sequence"/>
</dbReference>
<dbReference type="Pfam" id="PF21232">
    <property type="entry name" value="Yme1-like_N"/>
    <property type="match status" value="1"/>
</dbReference>
<dbReference type="HAMAP" id="MF_01458">
    <property type="entry name" value="FtsH"/>
    <property type="match status" value="1"/>
</dbReference>
<dbReference type="Gene3D" id="1.10.8.60">
    <property type="match status" value="1"/>
</dbReference>
<evidence type="ECO:0000256" key="13">
    <source>
        <dbReference type="ARBA" id="ARBA00023128"/>
    </source>
</evidence>
<keyword evidence="14" id="KW-0472">Membrane</keyword>
<evidence type="ECO:0000256" key="15">
    <source>
        <dbReference type="SAM" id="MobiDB-lite"/>
    </source>
</evidence>
<evidence type="ECO:0000256" key="8">
    <source>
        <dbReference type="ARBA" id="ARBA00022741"/>
    </source>
</evidence>
<accession>A0A4D9D7V2</accession>
<dbReference type="FunFam" id="3.40.50.300:FF:000175">
    <property type="entry name" value="ATP-dependent zinc metalloprotease FTSH 4"/>
    <property type="match status" value="1"/>
</dbReference>
<dbReference type="InterPro" id="IPR037219">
    <property type="entry name" value="Peptidase_M41-like"/>
</dbReference>
<evidence type="ECO:0000256" key="3">
    <source>
        <dbReference type="ARBA" id="ARBA00004370"/>
    </source>
</evidence>
<keyword evidence="12" id="KW-0482">Metalloprotease</keyword>
<dbReference type="GO" id="GO:0006508">
    <property type="term" value="P:proteolysis"/>
    <property type="evidence" value="ECO:0007669"/>
    <property type="project" value="UniProtKB-KW"/>
</dbReference>
<comment type="similarity">
    <text evidence="5">In the N-terminal section; belongs to the AAA ATPase family.</text>
</comment>
<keyword evidence="18" id="KW-1185">Reference proteome</keyword>
<dbReference type="SUPFAM" id="SSF52540">
    <property type="entry name" value="P-loop containing nucleoside triphosphate hydrolases"/>
    <property type="match status" value="1"/>
</dbReference>
<proteinExistence type="inferred from homology"/>
<dbReference type="GO" id="GO:0016020">
    <property type="term" value="C:membrane"/>
    <property type="evidence" value="ECO:0007669"/>
    <property type="project" value="UniProtKB-SubCell"/>
</dbReference>
<organism evidence="17 18">
    <name type="scientific">Nannochloropsis salina CCMP1776</name>
    <dbReference type="NCBI Taxonomy" id="1027361"/>
    <lineage>
        <taxon>Eukaryota</taxon>
        <taxon>Sar</taxon>
        <taxon>Stramenopiles</taxon>
        <taxon>Ochrophyta</taxon>
        <taxon>Eustigmatophyceae</taxon>
        <taxon>Eustigmatales</taxon>
        <taxon>Monodopsidaceae</taxon>
        <taxon>Microchloropsis</taxon>
        <taxon>Microchloropsis salina</taxon>
    </lineage>
</organism>
<keyword evidence="10" id="KW-0862">Zinc</keyword>
<dbReference type="Pfam" id="PF00004">
    <property type="entry name" value="AAA"/>
    <property type="match status" value="1"/>
</dbReference>
<evidence type="ECO:0000256" key="2">
    <source>
        <dbReference type="ARBA" id="ARBA00004173"/>
    </source>
</evidence>
<dbReference type="NCBIfam" id="TIGR01241">
    <property type="entry name" value="FtsH_fam"/>
    <property type="match status" value="1"/>
</dbReference>
<dbReference type="SUPFAM" id="SSF140990">
    <property type="entry name" value="FtsH protease domain-like"/>
    <property type="match status" value="1"/>
</dbReference>
<dbReference type="Gene3D" id="1.20.58.760">
    <property type="entry name" value="Peptidase M41"/>
    <property type="match status" value="1"/>
</dbReference>
<keyword evidence="7" id="KW-0479">Metal-binding</keyword>